<evidence type="ECO:0000313" key="3">
    <source>
        <dbReference type="Proteomes" id="UP000414136"/>
    </source>
</evidence>
<evidence type="ECO:0000256" key="1">
    <source>
        <dbReference type="SAM" id="MobiDB-lite"/>
    </source>
</evidence>
<proteinExistence type="predicted"/>
<dbReference type="Proteomes" id="UP000414136">
    <property type="component" value="Unassembled WGS sequence"/>
</dbReference>
<dbReference type="EMBL" id="CABPSQ010000011">
    <property type="protein sequence ID" value="VVE73043.1"/>
    <property type="molecule type" value="Genomic_DNA"/>
</dbReference>
<keyword evidence="3" id="KW-1185">Reference proteome</keyword>
<dbReference type="SUPFAM" id="SSF50985">
    <property type="entry name" value="RCC1/BLIP-II"/>
    <property type="match status" value="1"/>
</dbReference>
<evidence type="ECO:0000313" key="2">
    <source>
        <dbReference type="EMBL" id="VVE73043.1"/>
    </source>
</evidence>
<accession>A0A5E5AKI3</accession>
<dbReference type="Gene3D" id="2.130.10.30">
    <property type="entry name" value="Regulator of chromosome condensation 1/beta-lactamase-inhibitor protein II"/>
    <property type="match status" value="2"/>
</dbReference>
<protein>
    <submittedName>
        <fullName evidence="2">Uncharacterized protein</fullName>
    </submittedName>
</protein>
<name>A0A5E5AKI3_9BURK</name>
<dbReference type="InterPro" id="IPR009091">
    <property type="entry name" value="RCC1/BLIP-II"/>
</dbReference>
<feature type="region of interest" description="Disordered" evidence="1">
    <location>
        <begin position="1"/>
        <end position="21"/>
    </location>
</feature>
<feature type="compositionally biased region" description="Basic and acidic residues" evidence="1">
    <location>
        <begin position="1"/>
        <end position="19"/>
    </location>
</feature>
<reference evidence="2 3" key="1">
    <citation type="submission" date="2019-08" db="EMBL/GenBank/DDBJ databases">
        <authorList>
            <person name="Peeters C."/>
        </authorList>
    </citation>
    <scope>NUCLEOTIDE SEQUENCE [LARGE SCALE GENOMIC DNA]</scope>
    <source>
        <strain evidence="2 3">LMG 31118</strain>
    </source>
</reference>
<dbReference type="OrthoDB" id="8577868at2"/>
<organism evidence="2 3">
    <name type="scientific">Pandoraea captiosa</name>
    <dbReference type="NCBI Taxonomy" id="2508302"/>
    <lineage>
        <taxon>Bacteria</taxon>
        <taxon>Pseudomonadati</taxon>
        <taxon>Pseudomonadota</taxon>
        <taxon>Betaproteobacteria</taxon>
        <taxon>Burkholderiales</taxon>
        <taxon>Burkholderiaceae</taxon>
        <taxon>Pandoraea</taxon>
    </lineage>
</organism>
<gene>
    <name evidence="2" type="ORF">PCA31118_04403</name>
</gene>
<sequence length="1640" mass="175093">MNVRDASLKPEARKARTGDDSAQPLVLQAPRVLDAETYGGIGYRSLHNPGQPIVVLVPWSDDFERNDVLILYWGVEGVAVDDMFITNPDNATYAMNVDVQHVLDLPDGIVDVWFEHVSNISGARRESPHAQVLVKRTKPGGDDPDQSTPSINENLKLAVLPPGPIEPPIPPEGIPVTILAWENMAEGDRLRVFWGSETLPTRTITTEEVDTDIVVMVDEATIDAAGDSEKLAVTYDIYDAVTNYSLRALPAFVKVEAGDSIYVAPALSDAPGGVLDFDALAGEDAEAIVFINNDLADGDTIELVFEGRSDDGVPVTFSVSQPWAPPMLEIPLANASLAPVVPGEGSIFYRVTDSGGTPKGRSARAYYTIVGVAKGLPAPVVPEAENGELDPSLVPNGATVEIEPWVGMAIDDIVMMYWAGTAADGSPVTDQDFKQIKAEDIGQTVTIPLSFETISATAGGSAEVYYVISSGGGPRESDRLKLTVLKLADLPAPLIEGESNGELDPALVPNGPTITIAEWPNMAVGDSVQWYWIGTSQGGQATDRIDVTTPGQIGDQTGTIPRGVIEINANGGDTVNVYYIVKQGGGDTTSQAKSLRVLPLAEILLPPPVVEEAVGESLNPDDVDEFATVRVDPYPGMASGQTVWVYFGEGSGGGEEIDSFLVSDQNLNQPIHMYVPKAKVEYFDTSTVTVYYRVVKAPGVEERSEDLVLNVSRPVRWGAPSVPQSIDGNLPEEAYERGVQTIVHQHPDMQANDVIDLYWEGAGKPTYPDRVVVGVPMDFPFRVEKAIVDRWKGETVTIRYTVTRASGVIHSDHLTLNVGFVPTDLADPEMDQVIDDKLNLSDLTYGADVRALAYEGMRIGDYVYFDWAGGEENGGLTVDVQISQNMVGQPVDEHFPLADIEPYVDQTVDVLYRVVRQNVLVGQSNPITFEVVRDIATFDPPRIPAVVNGELDLRQVTGGVEVIVDVNDAMALGDEVVLTWDCSVDAGYYSHTKPVGGGTTVEFTVPFETLEAGIDGTVNVSYEVRRSGNVIGSGAAAAFVIRMTELPAVVMTQANGGNLDPDAVPPQGATALIDASAMFEVDDVVTLNWQGVPPYQVPHTIQPTDIGKDLPLMVPKSNIDSSDGSVVKVYYTILRKNGGDIETSPDAVYSVGRELGTGDLLVLGARNGSAAYRASSSPRYLRAISTATRLDVTAEWRYEGDLSGATGTSFLDTQPWRVIHARTENASTSVLPVHFSGSGTDSASTTGAAAFGALLTLGRPYAWGHRSWGANIHPNLIGNAGYVEISTSPSSMAARHSNGMVSVWGQPNTGGEVTPIPVNIRRVVGNAGAFAAIRDNGTLQAWGNENQGGKLNTAASLVNDADRVVGSGWAFCCRRVGGELVPWGPATHGGELPPELSGQKFKDVMGNFGAFCALRENGTLAAWKDDAYGGVLKNGAETATNVASLGSATARAFSVITTDRKIIAWGPNTHGGVLSEAAKLVSDCVEIVATWGAFCARRQNGNLVCWGDPNRGNNFPPAWATYDFIQVVGTARAFAGLLRDGRVFTWGDQTFGGNSSAVAHLLVNIRAVYANSEAFAAIRDDNVVVTWGIPNGGGTPTPDQQNALNQNMSYEAPGNALSETSAQGKALAIYRRKHETLVVD</sequence>
<dbReference type="RefSeq" id="WP_150627107.1">
    <property type="nucleotide sequence ID" value="NZ_CABPSQ010000011.1"/>
</dbReference>